<evidence type="ECO:0000256" key="1">
    <source>
        <dbReference type="SAM" id="MobiDB-lite"/>
    </source>
</evidence>
<gene>
    <name evidence="2" type="ORF">PLEPLA_LOCUS15370</name>
</gene>
<dbReference type="AlphaFoldDB" id="A0A9N7UAE7"/>
<dbReference type="Proteomes" id="UP001153269">
    <property type="component" value="Unassembled WGS sequence"/>
</dbReference>
<feature type="region of interest" description="Disordered" evidence="1">
    <location>
        <begin position="22"/>
        <end position="60"/>
    </location>
</feature>
<evidence type="ECO:0000313" key="2">
    <source>
        <dbReference type="EMBL" id="CAB1427431.1"/>
    </source>
</evidence>
<proteinExistence type="predicted"/>
<evidence type="ECO:0000313" key="3">
    <source>
        <dbReference type="Proteomes" id="UP001153269"/>
    </source>
</evidence>
<feature type="region of interest" description="Disordered" evidence="1">
    <location>
        <begin position="285"/>
        <end position="321"/>
    </location>
</feature>
<accession>A0A9N7UAE7</accession>
<organism evidence="2 3">
    <name type="scientific">Pleuronectes platessa</name>
    <name type="common">European plaice</name>
    <dbReference type="NCBI Taxonomy" id="8262"/>
    <lineage>
        <taxon>Eukaryota</taxon>
        <taxon>Metazoa</taxon>
        <taxon>Chordata</taxon>
        <taxon>Craniata</taxon>
        <taxon>Vertebrata</taxon>
        <taxon>Euteleostomi</taxon>
        <taxon>Actinopterygii</taxon>
        <taxon>Neopterygii</taxon>
        <taxon>Teleostei</taxon>
        <taxon>Neoteleostei</taxon>
        <taxon>Acanthomorphata</taxon>
        <taxon>Carangaria</taxon>
        <taxon>Pleuronectiformes</taxon>
        <taxon>Pleuronectoidei</taxon>
        <taxon>Pleuronectidae</taxon>
        <taxon>Pleuronectes</taxon>
    </lineage>
</organism>
<reference evidence="2" key="1">
    <citation type="submission" date="2020-03" db="EMBL/GenBank/DDBJ databases">
        <authorList>
            <person name="Weist P."/>
        </authorList>
    </citation>
    <scope>NUCLEOTIDE SEQUENCE</scope>
</reference>
<feature type="region of interest" description="Disordered" evidence="1">
    <location>
        <begin position="234"/>
        <end position="259"/>
    </location>
</feature>
<feature type="region of interest" description="Disordered" evidence="1">
    <location>
        <begin position="139"/>
        <end position="158"/>
    </location>
</feature>
<dbReference type="EMBL" id="CADEAL010000968">
    <property type="protein sequence ID" value="CAB1427431.1"/>
    <property type="molecule type" value="Genomic_DNA"/>
</dbReference>
<feature type="compositionally biased region" description="Basic and acidic residues" evidence="1">
    <location>
        <begin position="41"/>
        <end position="60"/>
    </location>
</feature>
<sequence>MKKQQTRDSIRRAPVIDLAVLISGEGRRRGRGEEEEEEDEDKKGGGRQEEVELRGRRWRGYKEEPAQQLQNNPIILCSRRSTEDREVKASLQRTFGSICFLPTGSVSSTHNQITQLNNGPSVQGSPLPEVNDHDVVEGDSRALHPAPSARPIGGTPAPRPMAALVETPARGQMSNGLTIALSLDPIAAVPGPLAAPALDPRPSIKPRTNTSLKGARGSAALTSDFVFTRREDEFPAASADPESRDSSGLQLLPVPSGQGSSVLLRSQRLGFHLIYETESLEKIIRTPRPRQEIKERQTSSSVEQPDLDPEPSGFRGHTVHV</sequence>
<name>A0A9N7UAE7_PLEPL</name>
<comment type="caution">
    <text evidence="2">The sequence shown here is derived from an EMBL/GenBank/DDBJ whole genome shotgun (WGS) entry which is preliminary data.</text>
</comment>
<feature type="compositionally biased region" description="Basic and acidic residues" evidence="1">
    <location>
        <begin position="285"/>
        <end position="297"/>
    </location>
</feature>
<protein>
    <submittedName>
        <fullName evidence="2">Uncharacterized protein</fullName>
    </submittedName>
</protein>
<keyword evidence="3" id="KW-1185">Reference proteome</keyword>